<protein>
    <submittedName>
        <fullName evidence="1">Uncharacterized protein</fullName>
    </submittedName>
</protein>
<dbReference type="Proteomes" id="UP000245838">
    <property type="component" value="Chromosome sggmmb4_Chromosome"/>
</dbReference>
<dbReference type="AlphaFoldDB" id="A0A193QME1"/>
<sequence length="64" mass="7627">MMILQCLWWMNYLVPVLLLFIALPLSLCAVIIDIRESRQRKDDQIRAKAHRKHAARHVKKVYRG</sequence>
<organism evidence="1 2">
    <name type="scientific">Sodalis glossinidius (strain morsitans)</name>
    <dbReference type="NCBI Taxonomy" id="343509"/>
    <lineage>
        <taxon>Bacteria</taxon>
        <taxon>Pseudomonadati</taxon>
        <taxon>Pseudomonadota</taxon>
        <taxon>Gammaproteobacteria</taxon>
        <taxon>Enterobacterales</taxon>
        <taxon>Bruguierivoracaceae</taxon>
        <taxon>Sodalis</taxon>
    </lineage>
</organism>
<accession>A0A193QME1</accession>
<proteinExistence type="predicted"/>
<evidence type="ECO:0000313" key="1">
    <source>
        <dbReference type="EMBL" id="CRL46095.1"/>
    </source>
</evidence>
<dbReference type="RefSeq" id="WP_148203564.1">
    <property type="nucleotide sequence ID" value="NC_007712.1"/>
</dbReference>
<name>A0A193QME1_SODGM</name>
<gene>
    <name evidence="1" type="ORF">SGGMMB4_04409</name>
</gene>
<reference evidence="1 2" key="1">
    <citation type="submission" date="2015-05" db="EMBL/GenBank/DDBJ databases">
        <authorList>
            <person name="Goodhead I."/>
        </authorList>
    </citation>
    <scope>NUCLEOTIDE SEQUENCE [LARGE SCALE GENOMIC DNA]</scope>
    <source>
        <strain evidence="2">morsitans</strain>
    </source>
</reference>
<dbReference type="EMBL" id="LN854557">
    <property type="protein sequence ID" value="CRL46095.1"/>
    <property type="molecule type" value="Genomic_DNA"/>
</dbReference>
<evidence type="ECO:0000313" key="2">
    <source>
        <dbReference type="Proteomes" id="UP000245838"/>
    </source>
</evidence>